<feature type="transmembrane region" description="Helical" evidence="8">
    <location>
        <begin position="191"/>
        <end position="213"/>
    </location>
</feature>
<dbReference type="STRING" id="502682.BMF35_a2019"/>
<evidence type="ECO:0000256" key="2">
    <source>
        <dbReference type="ARBA" id="ARBA00005887"/>
    </source>
</evidence>
<evidence type="ECO:0000256" key="4">
    <source>
        <dbReference type="ARBA" id="ARBA00022692"/>
    </source>
</evidence>
<evidence type="ECO:0000313" key="11">
    <source>
        <dbReference type="EMBL" id="KLE33638.1"/>
    </source>
</evidence>
<dbReference type="Pfam" id="PF00909">
    <property type="entry name" value="Ammonium_transp"/>
    <property type="match status" value="1"/>
</dbReference>
<reference evidence="11 12" key="1">
    <citation type="submission" date="2015-04" db="EMBL/GenBank/DDBJ databases">
        <title>The draft genome sequence of Erythrobacr gangjinensis K7-2.</title>
        <authorList>
            <person name="Zhuang L."/>
            <person name="Liu Y."/>
            <person name="Shao Z."/>
        </authorList>
    </citation>
    <scope>NUCLEOTIDE SEQUENCE [LARGE SCALE GENOMIC DNA]</scope>
    <source>
        <strain evidence="11 12">K7-2</strain>
    </source>
</reference>
<keyword evidence="4 8" id="KW-0812">Transmembrane</keyword>
<dbReference type="PATRIC" id="fig|502682.8.peg.609"/>
<feature type="transmembrane region" description="Helical" evidence="8">
    <location>
        <begin position="157"/>
        <end position="179"/>
    </location>
</feature>
<accession>A0A0G9MWL8</accession>
<proteinExistence type="inferred from homology"/>
<dbReference type="Proteomes" id="UP000053070">
    <property type="component" value="Unassembled WGS sequence"/>
</dbReference>
<dbReference type="InterPro" id="IPR029020">
    <property type="entry name" value="Ammonium/urea_transptr"/>
</dbReference>
<keyword evidence="9" id="KW-0732">Signal</keyword>
<feature type="transmembrane region" description="Helical" evidence="8">
    <location>
        <begin position="344"/>
        <end position="365"/>
    </location>
</feature>
<keyword evidence="6 8" id="KW-0472">Membrane</keyword>
<dbReference type="RefSeq" id="WP_047006508.1">
    <property type="nucleotide sequence ID" value="NZ_LBHC01000001.1"/>
</dbReference>
<dbReference type="PANTHER" id="PTHR43029">
    <property type="entry name" value="AMMONIUM TRANSPORTER MEP2"/>
    <property type="match status" value="1"/>
</dbReference>
<dbReference type="GO" id="GO:0008519">
    <property type="term" value="F:ammonium channel activity"/>
    <property type="evidence" value="ECO:0007669"/>
    <property type="project" value="InterPro"/>
</dbReference>
<keyword evidence="7 8" id="KW-0924">Ammonia transport</keyword>
<feature type="domain" description="Ammonium transporter AmtB-like" evidence="10">
    <location>
        <begin position="41"/>
        <end position="432"/>
    </location>
</feature>
<feature type="transmembrane region" description="Helical" evidence="8">
    <location>
        <begin position="257"/>
        <end position="276"/>
    </location>
</feature>
<sequence>MRGTAMLRMMIAAATLLAIPAPALAQEASRAALNNSGDTAMVIMATPLVLLIALPGLALFYAGLVRARNVLSVMLQIGAVVGVVSVLWIAVGYTLAFGNTTSGFIGDGSRWMMIDLASLRAGMTLPESTFAMFQLAFAVLAPALMVGAWVGRARFGWVLVFAGVWSLLVYAPVAHWIWGGGWLGRLGVTDFAGGLVVHMTAGVSALVVALLIGKREGFSATPGTPHASALTLLGTMLIWVGWLGRNGGSALLATDDASMAIVNTHMAAAAAALTWLGIEKWKTGKASAFGFGGGALAGLVAITPAAGLVTPGAALVFGIVAGLVCSFAAQAVRTRLAIDDTLSVFAINGVGGMLGALLVGVFLHPDLGGTGYPGEMGLIAMLGTQALGVAVVAAYSAIMTAIIAIAVSLFIPMRVEESEEIEGLDASSHGGRAWDFD</sequence>
<feature type="transmembrane region" description="Helical" evidence="8">
    <location>
        <begin position="41"/>
        <end position="61"/>
    </location>
</feature>
<dbReference type="EMBL" id="LBHC01000001">
    <property type="protein sequence ID" value="KLE33638.1"/>
    <property type="molecule type" value="Genomic_DNA"/>
</dbReference>
<dbReference type="PANTHER" id="PTHR43029:SF10">
    <property type="entry name" value="AMMONIUM TRANSPORTER MEP2"/>
    <property type="match status" value="1"/>
</dbReference>
<dbReference type="InterPro" id="IPR024041">
    <property type="entry name" value="NH4_transpt_AmtB-like_dom"/>
</dbReference>
<feature type="transmembrane region" description="Helical" evidence="8">
    <location>
        <begin position="130"/>
        <end position="150"/>
    </location>
</feature>
<evidence type="ECO:0000256" key="1">
    <source>
        <dbReference type="ARBA" id="ARBA00004141"/>
    </source>
</evidence>
<comment type="caution">
    <text evidence="11">The sequence shown here is derived from an EMBL/GenBank/DDBJ whole genome shotgun (WGS) entry which is preliminary data.</text>
</comment>
<feature type="transmembrane region" description="Helical" evidence="8">
    <location>
        <begin position="225"/>
        <end position="245"/>
    </location>
</feature>
<feature type="transmembrane region" description="Helical" evidence="8">
    <location>
        <begin position="385"/>
        <end position="411"/>
    </location>
</feature>
<comment type="subcellular location">
    <subcellularLocation>
        <location evidence="8">Cell membrane</location>
        <topology evidence="8">Multi-pass membrane protein</topology>
    </subcellularLocation>
    <subcellularLocation>
        <location evidence="1">Membrane</location>
        <topology evidence="1">Multi-pass membrane protein</topology>
    </subcellularLocation>
</comment>
<keyword evidence="5 8" id="KW-1133">Transmembrane helix</keyword>
<evidence type="ECO:0000259" key="10">
    <source>
        <dbReference type="Pfam" id="PF00909"/>
    </source>
</evidence>
<keyword evidence="12" id="KW-1185">Reference proteome</keyword>
<dbReference type="PROSITE" id="PS01219">
    <property type="entry name" value="AMMONIUM_TRANSP"/>
    <property type="match status" value="1"/>
</dbReference>
<evidence type="ECO:0000256" key="8">
    <source>
        <dbReference type="RuleBase" id="RU362002"/>
    </source>
</evidence>
<dbReference type="GO" id="GO:0005886">
    <property type="term" value="C:plasma membrane"/>
    <property type="evidence" value="ECO:0007669"/>
    <property type="project" value="UniProtKB-SubCell"/>
</dbReference>
<keyword evidence="3 8" id="KW-0813">Transport</keyword>
<feature type="chain" id="PRO_5002580057" description="Ammonium transporter" evidence="9">
    <location>
        <begin position="26"/>
        <end position="437"/>
    </location>
</feature>
<feature type="transmembrane region" description="Helical" evidence="8">
    <location>
        <begin position="288"/>
        <end position="307"/>
    </location>
</feature>
<gene>
    <name evidence="11" type="ORF">AAW01_02990</name>
</gene>
<dbReference type="InterPro" id="IPR001905">
    <property type="entry name" value="Ammonium_transpt"/>
</dbReference>
<dbReference type="AlphaFoldDB" id="A0A0G9MWL8"/>
<evidence type="ECO:0000313" key="12">
    <source>
        <dbReference type="Proteomes" id="UP000053070"/>
    </source>
</evidence>
<evidence type="ECO:0000256" key="6">
    <source>
        <dbReference type="ARBA" id="ARBA00023136"/>
    </source>
</evidence>
<dbReference type="NCBIfam" id="TIGR00836">
    <property type="entry name" value="amt"/>
    <property type="match status" value="1"/>
</dbReference>
<name>A0A0G9MWL8_9SPHN</name>
<evidence type="ECO:0000256" key="3">
    <source>
        <dbReference type="ARBA" id="ARBA00022448"/>
    </source>
</evidence>
<feature type="signal peptide" evidence="9">
    <location>
        <begin position="1"/>
        <end position="25"/>
    </location>
</feature>
<dbReference type="InterPro" id="IPR018047">
    <property type="entry name" value="Ammonium_transpt_CS"/>
</dbReference>
<evidence type="ECO:0000256" key="5">
    <source>
        <dbReference type="ARBA" id="ARBA00022989"/>
    </source>
</evidence>
<dbReference type="Gene3D" id="1.10.3430.10">
    <property type="entry name" value="Ammonium transporter AmtB like domains"/>
    <property type="match status" value="1"/>
</dbReference>
<feature type="transmembrane region" description="Helical" evidence="8">
    <location>
        <begin position="313"/>
        <end position="332"/>
    </location>
</feature>
<protein>
    <recommendedName>
        <fullName evidence="8">Ammonium transporter</fullName>
    </recommendedName>
</protein>
<evidence type="ECO:0000256" key="7">
    <source>
        <dbReference type="ARBA" id="ARBA00023177"/>
    </source>
</evidence>
<feature type="transmembrane region" description="Helical" evidence="8">
    <location>
        <begin position="73"/>
        <end position="96"/>
    </location>
</feature>
<organism evidence="11 12">
    <name type="scientific">Aurantiacibacter gangjinensis</name>
    <dbReference type="NCBI Taxonomy" id="502682"/>
    <lineage>
        <taxon>Bacteria</taxon>
        <taxon>Pseudomonadati</taxon>
        <taxon>Pseudomonadota</taxon>
        <taxon>Alphaproteobacteria</taxon>
        <taxon>Sphingomonadales</taxon>
        <taxon>Erythrobacteraceae</taxon>
        <taxon>Aurantiacibacter</taxon>
    </lineage>
</organism>
<evidence type="ECO:0000256" key="9">
    <source>
        <dbReference type="SAM" id="SignalP"/>
    </source>
</evidence>
<comment type="similarity">
    <text evidence="2 8">Belongs to the ammonia transporter channel (TC 1.A.11.2) family.</text>
</comment>
<dbReference type="SUPFAM" id="SSF111352">
    <property type="entry name" value="Ammonium transporter"/>
    <property type="match status" value="1"/>
</dbReference>